<dbReference type="Proteomes" id="UP000075573">
    <property type="component" value="Unassembled WGS sequence"/>
</dbReference>
<organism evidence="3 4">
    <name type="scientific">Gluconobacter potus</name>
    <dbReference type="NCBI Taxonomy" id="2724927"/>
    <lineage>
        <taxon>Bacteria</taxon>
        <taxon>Pseudomonadati</taxon>
        <taxon>Pseudomonadota</taxon>
        <taxon>Alphaproteobacteria</taxon>
        <taxon>Acetobacterales</taxon>
        <taxon>Acetobacteraceae</taxon>
        <taxon>Gluconobacter</taxon>
    </lineage>
</organism>
<sequence>MLIYSLVGLTFIIWTGIYFLYFRQQVIAWFSNRFGKDHPVPVEDNAPEAQLPFSYTPPPKDDKS</sequence>
<name>A0A149QVG9_9PROT</name>
<keyword evidence="2" id="KW-1133">Transmembrane helix</keyword>
<keyword evidence="2" id="KW-0812">Transmembrane</keyword>
<comment type="caution">
    <text evidence="3">The sequence shown here is derived from an EMBL/GenBank/DDBJ whole genome shotgun (WGS) entry which is preliminary data.</text>
</comment>
<keyword evidence="2" id="KW-0472">Membrane</keyword>
<gene>
    <name evidence="3" type="ORF">AD929_07420</name>
</gene>
<feature type="transmembrane region" description="Helical" evidence="2">
    <location>
        <begin position="6"/>
        <end position="23"/>
    </location>
</feature>
<evidence type="ECO:0000256" key="1">
    <source>
        <dbReference type="SAM" id="MobiDB-lite"/>
    </source>
</evidence>
<evidence type="ECO:0000256" key="2">
    <source>
        <dbReference type="SAM" id="Phobius"/>
    </source>
</evidence>
<dbReference type="RefSeq" id="WP_062495710.1">
    <property type="nucleotide sequence ID" value="NZ_LHZB01000111.1"/>
</dbReference>
<dbReference type="PATRIC" id="fig|442.7.peg.1607"/>
<accession>A0A149QVG9</accession>
<evidence type="ECO:0000313" key="4">
    <source>
        <dbReference type="Proteomes" id="UP000075573"/>
    </source>
</evidence>
<protein>
    <submittedName>
        <fullName evidence="3">Uncharacterized protein</fullName>
    </submittedName>
</protein>
<dbReference type="AlphaFoldDB" id="A0A149QVG9"/>
<dbReference type="EMBL" id="LHZB01000111">
    <property type="protein sequence ID" value="KXV01303.1"/>
    <property type="molecule type" value="Genomic_DNA"/>
</dbReference>
<proteinExistence type="predicted"/>
<evidence type="ECO:0000313" key="3">
    <source>
        <dbReference type="EMBL" id="KXV01303.1"/>
    </source>
</evidence>
<reference evidence="3 4" key="1">
    <citation type="submission" date="2015-06" db="EMBL/GenBank/DDBJ databases">
        <title>Improved classification and identification of acetic acid bacteria using matrix-assisted laser desorption/ionization time-of-flight mass spectrometry; Gluconobacter nephelii and Gluconobacter uchimurae are later heterotypic synonyms of Gluconobacter japonicus and Gluconobacter oxydans, respectively.</title>
        <authorList>
            <person name="Li L."/>
            <person name="Cleenwerck I."/>
            <person name="De Vuyst L."/>
            <person name="Vandamme P."/>
        </authorList>
    </citation>
    <scope>NUCLEOTIDE SEQUENCE [LARGE SCALE GENOMIC DNA]</scope>
    <source>
        <strain evidence="3 4">LMG 1764</strain>
    </source>
</reference>
<feature type="region of interest" description="Disordered" evidence="1">
    <location>
        <begin position="41"/>
        <end position="64"/>
    </location>
</feature>